<gene>
    <name evidence="2" type="ORF">HMPREF9193_00164</name>
</gene>
<dbReference type="RefSeq" id="WP_021686569.1">
    <property type="nucleotide sequence ID" value="NZ_KI260561.1"/>
</dbReference>
<name>A0ABN0P0U7_TRELE</name>
<sequence length="142" mass="15371">MASHYDDISINTLIGAGSFIKGDVHIDGFIRFDGDIDGNIETTGRIIIGEKARVRGNITASAAVINGIVQGDLIAPEGVRLFSTAAVRGDIVTKKLFVEENVFMQGQCIVLDNEVDFSGAKNLWRDKKAIRQKTFADDGSDL</sequence>
<comment type="caution">
    <text evidence="2">The sequence shown here is derived from an EMBL/GenBank/DDBJ whole genome shotgun (WGS) entry which is preliminary data.</text>
</comment>
<dbReference type="PANTHER" id="PTHR35024">
    <property type="entry name" value="HYPOTHETICAL CYTOSOLIC PROTEIN"/>
    <property type="match status" value="1"/>
</dbReference>
<protein>
    <recommendedName>
        <fullName evidence="4">Bacterial transferase hexapeptide repeat protein</fullName>
    </recommendedName>
</protein>
<evidence type="ECO:0000313" key="3">
    <source>
        <dbReference type="Proteomes" id="UP000016649"/>
    </source>
</evidence>
<organism evidence="2 3">
    <name type="scientific">Treponema lecithinolyticum ATCC 700332</name>
    <dbReference type="NCBI Taxonomy" id="1321815"/>
    <lineage>
        <taxon>Bacteria</taxon>
        <taxon>Pseudomonadati</taxon>
        <taxon>Spirochaetota</taxon>
        <taxon>Spirochaetia</taxon>
        <taxon>Spirochaetales</taxon>
        <taxon>Treponemataceae</taxon>
        <taxon>Treponema</taxon>
    </lineage>
</organism>
<proteinExistence type="inferred from homology"/>
<keyword evidence="3" id="KW-1185">Reference proteome</keyword>
<comment type="similarity">
    <text evidence="1">Belongs to the bactofilin family.</text>
</comment>
<dbReference type="Pfam" id="PF04519">
    <property type="entry name" value="Bactofilin"/>
    <property type="match status" value="1"/>
</dbReference>
<dbReference type="PANTHER" id="PTHR35024:SF4">
    <property type="entry name" value="POLYMER-FORMING CYTOSKELETAL PROTEIN"/>
    <property type="match status" value="1"/>
</dbReference>
<dbReference type="InterPro" id="IPR011004">
    <property type="entry name" value="Trimer_LpxA-like_sf"/>
</dbReference>
<dbReference type="SUPFAM" id="SSF51161">
    <property type="entry name" value="Trimeric LpxA-like enzymes"/>
    <property type="match status" value="1"/>
</dbReference>
<accession>A0ABN0P0U7</accession>
<dbReference type="InterPro" id="IPR007607">
    <property type="entry name" value="BacA/B"/>
</dbReference>
<dbReference type="Proteomes" id="UP000016649">
    <property type="component" value="Unassembled WGS sequence"/>
</dbReference>
<evidence type="ECO:0000313" key="2">
    <source>
        <dbReference type="EMBL" id="ERJ94195.1"/>
    </source>
</evidence>
<dbReference type="EMBL" id="AWVH01000005">
    <property type="protein sequence ID" value="ERJ94195.1"/>
    <property type="molecule type" value="Genomic_DNA"/>
</dbReference>
<evidence type="ECO:0000256" key="1">
    <source>
        <dbReference type="ARBA" id="ARBA00044755"/>
    </source>
</evidence>
<evidence type="ECO:0008006" key="4">
    <source>
        <dbReference type="Google" id="ProtNLM"/>
    </source>
</evidence>
<reference evidence="2 3" key="1">
    <citation type="submission" date="2013-08" db="EMBL/GenBank/DDBJ databases">
        <authorList>
            <person name="Weinstock G."/>
            <person name="Sodergren E."/>
            <person name="Wylie T."/>
            <person name="Fulton L."/>
            <person name="Fulton R."/>
            <person name="Fronick C."/>
            <person name="O'Laughlin M."/>
            <person name="Godfrey J."/>
            <person name="Miner T."/>
            <person name="Herter B."/>
            <person name="Appelbaum E."/>
            <person name="Cordes M."/>
            <person name="Lek S."/>
            <person name="Wollam A."/>
            <person name="Pepin K.H."/>
            <person name="Palsikar V.B."/>
            <person name="Mitreva M."/>
            <person name="Wilson R.K."/>
        </authorList>
    </citation>
    <scope>NUCLEOTIDE SEQUENCE [LARGE SCALE GENOMIC DNA]</scope>
    <source>
        <strain evidence="2 3">ATCC 700332</strain>
    </source>
</reference>